<evidence type="ECO:0000259" key="2">
    <source>
        <dbReference type="PROSITE" id="PS50188"/>
    </source>
</evidence>
<dbReference type="InterPro" id="IPR003877">
    <property type="entry name" value="SPRY_dom"/>
</dbReference>
<sequence length="814" mass="91598">MSLFMDAVDCAFIKSLFPKYLLEQPIAHDLWNLYFSNRKLFHKLRSKGDSICNVVETRFKPNQKLSYETRKDIWERLVTLGVVGTVPFESASDEYLIQVYQYFFPNIDASGAHRVLDPESAGSNMDNDTSDMLKPVDPILTGRRSDDEDDNEMQEDEDDDDNDGEDDDEDDGDDEDVFHSDNERQSDAAGPQHGNSESPHSEELEFFPTVSESMHSSESKGNPISPEIYKYLNYPLPYAWLSQPTNSVLLSSDGSSQLKPNPNWHNFAGYDRAGSAIGGSLRTNFTYQKYEYATTWSNNSIAHQKVAIFYYEIKVLSVTSSQSGHNSNIIVGFKENAKLQNVSASPSRSELQNEAASINRQSTSILRSTLESTSSGSHGGGSTQGGKGSGFDKGSYGYCGTDGYITDGVQYKSFGKPFGRDDVIGCGVNYVDGTIFFTKNGVNLGTAFTDVNDIDFVPYIALRPGNSVKTNFGIYEEFLFDLMSYQNMYKVKAYQHIFQNFGGGGGSDDFDVNEIEDDSEESPVNDQEDHDMLTDGFLLPADRRFSGDKLCKPEIEKLNSLSSTDDSISCAMNTMINEFLIHEGLIDVAKGFLVDLRKDCIPDSDEERARLVIRHNEKQIMTEEKNLRIRQDIRRLISAGSIEKCLKYIEGQFPGLLDDNVDLLFELRIAEYLIAIVNLEKHSIEFILQMGKEISQEFVHDNGIPADLRESFQSHLSEISLLLAYDNPLEECSEDLAVFLTPSYLQDRLFQLVNSRVLTFLKKKSESSLENMVSYTRAMVKVLSEFGDVNEAIFDDTDVRHYKLVNIDEDLLNL</sequence>
<gene>
    <name evidence="4" type="ORF">LAMI_0D02278G</name>
</gene>
<dbReference type="InterPro" id="IPR006595">
    <property type="entry name" value="CTLH_C"/>
</dbReference>
<dbReference type="SMART" id="SM00449">
    <property type="entry name" value="SPRY"/>
    <property type="match status" value="1"/>
</dbReference>
<dbReference type="InterPro" id="IPR050618">
    <property type="entry name" value="Ubq-SigPath_Reg"/>
</dbReference>
<dbReference type="OrthoDB" id="25503at2759"/>
<evidence type="ECO:0000313" key="4">
    <source>
        <dbReference type="EMBL" id="SCU86486.1"/>
    </source>
</evidence>
<dbReference type="InterPro" id="IPR043136">
    <property type="entry name" value="B30.2/SPRY_sf"/>
</dbReference>
<dbReference type="Pfam" id="PF00622">
    <property type="entry name" value="SPRY"/>
    <property type="match status" value="1"/>
</dbReference>
<keyword evidence="5" id="KW-1185">Reference proteome</keyword>
<dbReference type="PROSITE" id="PS50188">
    <property type="entry name" value="B302_SPRY"/>
    <property type="match status" value="1"/>
</dbReference>
<feature type="compositionally biased region" description="Acidic residues" evidence="1">
    <location>
        <begin position="147"/>
        <end position="176"/>
    </location>
</feature>
<protein>
    <submittedName>
        <fullName evidence="4">LAMI_0D02278g1_1</fullName>
    </submittedName>
</protein>
<reference evidence="4 5" key="1">
    <citation type="submission" date="2016-03" db="EMBL/GenBank/DDBJ databases">
        <authorList>
            <person name="Devillers H."/>
        </authorList>
    </citation>
    <scope>NUCLEOTIDE SEQUENCE [LARGE SCALE GENOMIC DNA]</scope>
    <source>
        <strain evidence="4">CBS 11717</strain>
    </source>
</reference>
<dbReference type="SUPFAM" id="SSF49899">
    <property type="entry name" value="Concanavalin A-like lectins/glucanases"/>
    <property type="match status" value="1"/>
</dbReference>
<dbReference type="InterPro" id="IPR013320">
    <property type="entry name" value="ConA-like_dom_sf"/>
</dbReference>
<proteinExistence type="predicted"/>
<feature type="compositionally biased region" description="Gly residues" evidence="1">
    <location>
        <begin position="377"/>
        <end position="388"/>
    </location>
</feature>
<dbReference type="PROSITE" id="PS50897">
    <property type="entry name" value="CTLH"/>
    <property type="match status" value="1"/>
</dbReference>
<dbReference type="Proteomes" id="UP000191024">
    <property type="component" value="Chromosome D"/>
</dbReference>
<evidence type="ECO:0000259" key="3">
    <source>
        <dbReference type="PROSITE" id="PS50897"/>
    </source>
</evidence>
<evidence type="ECO:0000313" key="5">
    <source>
        <dbReference type="Proteomes" id="UP000191024"/>
    </source>
</evidence>
<evidence type="ECO:0000256" key="1">
    <source>
        <dbReference type="SAM" id="MobiDB-lite"/>
    </source>
</evidence>
<dbReference type="Gene3D" id="2.60.120.920">
    <property type="match status" value="1"/>
</dbReference>
<feature type="region of interest" description="Disordered" evidence="1">
    <location>
        <begin position="369"/>
        <end position="388"/>
    </location>
</feature>
<feature type="region of interest" description="Disordered" evidence="1">
    <location>
        <begin position="118"/>
        <end position="204"/>
    </location>
</feature>
<dbReference type="STRING" id="1230905.A0A1G4J9Q8"/>
<feature type="domain" description="B30.2/SPRY" evidence="2">
    <location>
        <begin position="218"/>
        <end position="477"/>
    </location>
</feature>
<feature type="domain" description="CTLH" evidence="3">
    <location>
        <begin position="626"/>
        <end position="673"/>
    </location>
</feature>
<dbReference type="PANTHER" id="PTHR12864">
    <property type="entry name" value="RAN BINDING PROTEIN 9-RELATED"/>
    <property type="match status" value="1"/>
</dbReference>
<organism evidence="4 5">
    <name type="scientific">Lachancea mirantina</name>
    <dbReference type="NCBI Taxonomy" id="1230905"/>
    <lineage>
        <taxon>Eukaryota</taxon>
        <taxon>Fungi</taxon>
        <taxon>Dikarya</taxon>
        <taxon>Ascomycota</taxon>
        <taxon>Saccharomycotina</taxon>
        <taxon>Saccharomycetes</taxon>
        <taxon>Saccharomycetales</taxon>
        <taxon>Saccharomycetaceae</taxon>
        <taxon>Lachancea</taxon>
    </lineage>
</organism>
<dbReference type="SMART" id="SM00757">
    <property type="entry name" value="CRA"/>
    <property type="match status" value="1"/>
</dbReference>
<dbReference type="AlphaFoldDB" id="A0A1G4J9Q8"/>
<feature type="compositionally biased region" description="Basic and acidic residues" evidence="1">
    <location>
        <begin position="177"/>
        <end position="186"/>
    </location>
</feature>
<dbReference type="InterPro" id="IPR001870">
    <property type="entry name" value="B30.2/SPRY"/>
</dbReference>
<dbReference type="CDD" id="cd12885">
    <property type="entry name" value="SPRY_RanBP_like"/>
    <property type="match status" value="1"/>
</dbReference>
<dbReference type="InterPro" id="IPR013144">
    <property type="entry name" value="CRA_dom"/>
</dbReference>
<dbReference type="InterPro" id="IPR044736">
    <property type="entry name" value="Gid1/RanBPM/SPLA_SPRY"/>
</dbReference>
<dbReference type="EMBL" id="LT598463">
    <property type="protein sequence ID" value="SCU86486.1"/>
    <property type="molecule type" value="Genomic_DNA"/>
</dbReference>
<accession>A0A1G4J9Q8</accession>
<dbReference type="InterPro" id="IPR024964">
    <property type="entry name" value="CTLH/CRA"/>
</dbReference>
<dbReference type="Pfam" id="PF10607">
    <property type="entry name" value="CTLH"/>
    <property type="match status" value="1"/>
</dbReference>
<name>A0A1G4J9Q8_9SACH</name>